<comment type="caution">
    <text evidence="2">The sequence shown here is derived from an EMBL/GenBank/DDBJ whole genome shotgun (WGS) entry which is preliminary data.</text>
</comment>
<reference evidence="2" key="1">
    <citation type="journal article" date="2019" name="bioRxiv">
        <title>The Genome of the Zebra Mussel, Dreissena polymorpha: A Resource for Invasive Species Research.</title>
        <authorList>
            <person name="McCartney M.A."/>
            <person name="Auch B."/>
            <person name="Kono T."/>
            <person name="Mallez S."/>
            <person name="Zhang Y."/>
            <person name="Obille A."/>
            <person name="Becker A."/>
            <person name="Abrahante J.E."/>
            <person name="Garbe J."/>
            <person name="Badalamenti J.P."/>
            <person name="Herman A."/>
            <person name="Mangelson H."/>
            <person name="Liachko I."/>
            <person name="Sullivan S."/>
            <person name="Sone E.D."/>
            <person name="Koren S."/>
            <person name="Silverstein K.A.T."/>
            <person name="Beckman K.B."/>
            <person name="Gohl D.M."/>
        </authorList>
    </citation>
    <scope>NUCLEOTIDE SEQUENCE</scope>
    <source>
        <strain evidence="2">Duluth1</strain>
        <tissue evidence="2">Whole animal</tissue>
    </source>
</reference>
<dbReference type="EMBL" id="JAIWYP010000016">
    <property type="protein sequence ID" value="KAH3695239.1"/>
    <property type="molecule type" value="Genomic_DNA"/>
</dbReference>
<gene>
    <name evidence="1" type="ORF">DPMN_082696</name>
    <name evidence="2" type="ORF">DPMN_133721</name>
</gene>
<evidence type="ECO:0000313" key="3">
    <source>
        <dbReference type="Proteomes" id="UP000828390"/>
    </source>
</evidence>
<sequence>MDFQVTSFLAYAKLLGQAYLSTKMFFSGNVQDGVNGGQTRASLSTAQRTLAHFKEL</sequence>
<protein>
    <submittedName>
        <fullName evidence="2">Uncharacterized protein</fullName>
    </submittedName>
</protein>
<evidence type="ECO:0000313" key="2">
    <source>
        <dbReference type="EMBL" id="KAH3805418.1"/>
    </source>
</evidence>
<evidence type="ECO:0000313" key="1">
    <source>
        <dbReference type="EMBL" id="KAH3695239.1"/>
    </source>
</evidence>
<name>A0A9D4FUV8_DREPO</name>
<organism evidence="2 3">
    <name type="scientific">Dreissena polymorpha</name>
    <name type="common">Zebra mussel</name>
    <name type="synonym">Mytilus polymorpha</name>
    <dbReference type="NCBI Taxonomy" id="45954"/>
    <lineage>
        <taxon>Eukaryota</taxon>
        <taxon>Metazoa</taxon>
        <taxon>Spiralia</taxon>
        <taxon>Lophotrochozoa</taxon>
        <taxon>Mollusca</taxon>
        <taxon>Bivalvia</taxon>
        <taxon>Autobranchia</taxon>
        <taxon>Heteroconchia</taxon>
        <taxon>Euheterodonta</taxon>
        <taxon>Imparidentia</taxon>
        <taxon>Neoheterodontei</taxon>
        <taxon>Myida</taxon>
        <taxon>Dreissenoidea</taxon>
        <taxon>Dreissenidae</taxon>
        <taxon>Dreissena</taxon>
    </lineage>
</organism>
<proteinExistence type="predicted"/>
<dbReference type="AlphaFoldDB" id="A0A9D4FUV8"/>
<keyword evidence="3" id="KW-1185">Reference proteome</keyword>
<dbReference type="Proteomes" id="UP000828390">
    <property type="component" value="Unassembled WGS sequence"/>
</dbReference>
<reference evidence="2" key="2">
    <citation type="submission" date="2020-11" db="EMBL/GenBank/DDBJ databases">
        <authorList>
            <person name="McCartney M.A."/>
            <person name="Auch B."/>
            <person name="Kono T."/>
            <person name="Mallez S."/>
            <person name="Becker A."/>
            <person name="Gohl D.M."/>
            <person name="Silverstein K.A.T."/>
            <person name="Koren S."/>
            <person name="Bechman K.B."/>
            <person name="Herman A."/>
            <person name="Abrahante J.E."/>
            <person name="Garbe J."/>
        </authorList>
    </citation>
    <scope>NUCLEOTIDE SEQUENCE</scope>
    <source>
        <strain evidence="2">Duluth1</strain>
        <tissue evidence="2">Whole animal</tissue>
    </source>
</reference>
<dbReference type="EMBL" id="JAIWYP010000006">
    <property type="protein sequence ID" value="KAH3805418.1"/>
    <property type="molecule type" value="Genomic_DNA"/>
</dbReference>
<accession>A0A9D4FUV8</accession>